<proteinExistence type="inferred from homology"/>
<evidence type="ECO:0000256" key="2">
    <source>
        <dbReference type="ARBA" id="ARBA00007040"/>
    </source>
</evidence>
<feature type="transmembrane region" description="Helical" evidence="9">
    <location>
        <begin position="755"/>
        <end position="773"/>
    </location>
</feature>
<dbReference type="Pfam" id="PF13520">
    <property type="entry name" value="AA_permease_2"/>
    <property type="match status" value="1"/>
</dbReference>
<dbReference type="GO" id="GO:0015179">
    <property type="term" value="F:L-amino acid transmembrane transporter activity"/>
    <property type="evidence" value="ECO:0007669"/>
    <property type="project" value="TreeGrafter"/>
</dbReference>
<dbReference type="Proteomes" id="UP000055024">
    <property type="component" value="Unassembled WGS sequence"/>
</dbReference>
<comment type="similarity">
    <text evidence="2">Belongs to the amino acid-polyamine-organocation (APC) superfamily. L-type amino acid transporter (LAT) (TC 2.A.3.8) family.</text>
</comment>
<feature type="transmembrane region" description="Helical" evidence="9">
    <location>
        <begin position="941"/>
        <end position="967"/>
    </location>
</feature>
<dbReference type="EMBL" id="JYDP01000174">
    <property type="protein sequence ID" value="KRZ04028.1"/>
    <property type="molecule type" value="Genomic_DNA"/>
</dbReference>
<feature type="transmembrane region" description="Helical" evidence="9">
    <location>
        <begin position="979"/>
        <end position="1000"/>
    </location>
</feature>
<evidence type="ECO:0000256" key="8">
    <source>
        <dbReference type="SAM" id="MobiDB-lite"/>
    </source>
</evidence>
<feature type="transmembrane region" description="Helical" evidence="9">
    <location>
        <begin position="415"/>
        <end position="436"/>
    </location>
</feature>
<dbReference type="Gene3D" id="1.20.1740.10">
    <property type="entry name" value="Amino acid/polyamine transporter I"/>
    <property type="match status" value="1"/>
</dbReference>
<feature type="compositionally biased region" description="Low complexity" evidence="8">
    <location>
        <begin position="580"/>
        <end position="595"/>
    </location>
</feature>
<feature type="transmembrane region" description="Helical" evidence="9">
    <location>
        <begin position="608"/>
        <end position="628"/>
    </location>
</feature>
<dbReference type="GO" id="GO:0005886">
    <property type="term" value="C:plasma membrane"/>
    <property type="evidence" value="ECO:0007669"/>
    <property type="project" value="UniProtKB-SubCell"/>
</dbReference>
<dbReference type="PANTHER" id="PTHR11785:SF528">
    <property type="entry name" value="AMINO ACID TRANSPORTER PROTEIN JHI-21"/>
    <property type="match status" value="1"/>
</dbReference>
<keyword evidence="4" id="KW-1003">Cell membrane</keyword>
<feature type="transmembrane region" description="Helical" evidence="9">
    <location>
        <begin position="785"/>
        <end position="805"/>
    </location>
</feature>
<reference evidence="10 11" key="1">
    <citation type="submission" date="2015-01" db="EMBL/GenBank/DDBJ databases">
        <title>Evolution of Trichinella species and genotypes.</title>
        <authorList>
            <person name="Korhonen P.K."/>
            <person name="Edoardo P."/>
            <person name="Giuseppe L.R."/>
            <person name="Gasser R.B."/>
        </authorList>
    </citation>
    <scope>NUCLEOTIDE SEQUENCE [LARGE SCALE GENOMIC DNA]</scope>
    <source>
        <strain evidence="10">ISS1029</strain>
    </source>
</reference>
<feature type="region of interest" description="Disordered" evidence="8">
    <location>
        <begin position="575"/>
        <end position="598"/>
    </location>
</feature>
<evidence type="ECO:0000256" key="7">
    <source>
        <dbReference type="ARBA" id="ARBA00023136"/>
    </source>
</evidence>
<evidence type="ECO:0000256" key="3">
    <source>
        <dbReference type="ARBA" id="ARBA00022448"/>
    </source>
</evidence>
<feature type="transmembrane region" description="Helical" evidence="9">
    <location>
        <begin position="365"/>
        <end position="386"/>
    </location>
</feature>
<keyword evidence="7 9" id="KW-0472">Membrane</keyword>
<keyword evidence="11" id="KW-1185">Reference proteome</keyword>
<keyword evidence="5 9" id="KW-0812">Transmembrane</keyword>
<dbReference type="InterPro" id="IPR050598">
    <property type="entry name" value="AminoAcid_Transporter"/>
</dbReference>
<feature type="transmembrane region" description="Helical" evidence="9">
    <location>
        <begin position="914"/>
        <end position="935"/>
    </location>
</feature>
<comment type="caution">
    <text evidence="10">The sequence shown here is derived from an EMBL/GenBank/DDBJ whole genome shotgun (WGS) entry which is preliminary data.</text>
</comment>
<feature type="transmembrane region" description="Helical" evidence="9">
    <location>
        <begin position="826"/>
        <end position="847"/>
    </location>
</feature>
<feature type="transmembrane region" description="Helical" evidence="9">
    <location>
        <begin position="47"/>
        <end position="66"/>
    </location>
</feature>
<evidence type="ECO:0000256" key="9">
    <source>
        <dbReference type="SAM" id="Phobius"/>
    </source>
</evidence>
<dbReference type="InterPro" id="IPR019144">
    <property type="entry name" value="Membralin"/>
</dbReference>
<accession>A0A0V1H086</accession>
<evidence type="ECO:0000256" key="4">
    <source>
        <dbReference type="ARBA" id="ARBA00022475"/>
    </source>
</evidence>
<feature type="transmembrane region" description="Helical" evidence="9">
    <location>
        <begin position="640"/>
        <end position="664"/>
    </location>
</feature>
<dbReference type="OrthoDB" id="3257095at2759"/>
<evidence type="ECO:0000313" key="10">
    <source>
        <dbReference type="EMBL" id="KRZ04028.1"/>
    </source>
</evidence>
<gene>
    <name evidence="10" type="primary">Slc7a8</name>
    <name evidence="10" type="ORF">T11_12788</name>
</gene>
<keyword evidence="6 9" id="KW-1133">Transmembrane helix</keyword>
<dbReference type="STRING" id="268475.A0A0V1H086"/>
<dbReference type="PANTHER" id="PTHR11785">
    <property type="entry name" value="AMINO ACID TRANSPORTER"/>
    <property type="match status" value="1"/>
</dbReference>
<feature type="transmembrane region" description="Helical" evidence="9">
    <location>
        <begin position="320"/>
        <end position="353"/>
    </location>
</feature>
<dbReference type="FunFam" id="1.20.1740.10:FF:000003">
    <property type="entry name" value="Y+L amino acid transporter 1 isoform X1"/>
    <property type="match status" value="1"/>
</dbReference>
<feature type="transmembrane region" description="Helical" evidence="9">
    <location>
        <begin position="1006"/>
        <end position="1026"/>
    </location>
</feature>
<feature type="transmembrane region" description="Helical" evidence="9">
    <location>
        <begin position="685"/>
        <end position="715"/>
    </location>
</feature>
<feature type="transmembrane region" description="Helical" evidence="9">
    <location>
        <begin position="294"/>
        <end position="313"/>
    </location>
</feature>
<dbReference type="AlphaFoldDB" id="A0A0V1H086"/>
<feature type="transmembrane region" description="Helical" evidence="9">
    <location>
        <begin position="393"/>
        <end position="409"/>
    </location>
</feature>
<comment type="subcellular location">
    <subcellularLocation>
        <location evidence="1">Cell membrane</location>
        <topology evidence="1">Multi-pass membrane protein</topology>
    </subcellularLocation>
</comment>
<dbReference type="InterPro" id="IPR002293">
    <property type="entry name" value="AA/rel_permease1"/>
</dbReference>
<evidence type="ECO:0000313" key="11">
    <source>
        <dbReference type="Proteomes" id="UP000055024"/>
    </source>
</evidence>
<dbReference type="Pfam" id="PF09746">
    <property type="entry name" value="Membralin"/>
    <property type="match status" value="1"/>
</dbReference>
<feature type="transmembrane region" description="Helical" evidence="9">
    <location>
        <begin position="20"/>
        <end position="40"/>
    </location>
</feature>
<protein>
    <submittedName>
        <fullName evidence="10">Large neutral amino acids transporter small subunit 2</fullName>
    </submittedName>
</protein>
<organism evidence="10 11">
    <name type="scientific">Trichinella zimbabwensis</name>
    <dbReference type="NCBI Taxonomy" id="268475"/>
    <lineage>
        <taxon>Eukaryota</taxon>
        <taxon>Metazoa</taxon>
        <taxon>Ecdysozoa</taxon>
        <taxon>Nematoda</taxon>
        <taxon>Enoplea</taxon>
        <taxon>Dorylaimia</taxon>
        <taxon>Trichinellida</taxon>
        <taxon>Trichinellidae</taxon>
        <taxon>Trichinella</taxon>
    </lineage>
</organism>
<evidence type="ECO:0000256" key="5">
    <source>
        <dbReference type="ARBA" id="ARBA00022692"/>
    </source>
</evidence>
<evidence type="ECO:0000256" key="1">
    <source>
        <dbReference type="ARBA" id="ARBA00004651"/>
    </source>
</evidence>
<sequence length="1055" mass="119018">MDENRLGENMGALGTPRDRLFQALYYRAAYIYHITIAVSVRRFIEFIVLLMAILMFGLVTYVHIVFTRQQPSCLESVRHLWPRNGILNVHITSGLSKVLLVNYSPDMYQSPDESMLPNNSSTFSYEFSNSPSLSVFRPSMYWSNEHPDVSAKPPEQVEPYIPVSAISSSEVNNNKYGDDSISEEFWLYPQEVEKNDEEPSAIEYAVEYGFLRLSSATRDRLKIPIMYVALNPYQEVCFGESFNRFLLDHFFGYDFLLISSVKSLASNESEKGYMRNLVTGEQYRFVTMWMSRSSYISAFLTMLTFTFSISALLRFSHQQFFVFIINVFQLFELNAAFVQVAPLISVILGLVGMEAVMSEFFNDTNIAFCVILMIWFADQYDFICCTSALSRRYWPRFFYLYHFVFYAYYSRFNGQFCGLVLLTTWALTLHSMLYFFHHYELPRIVQRLRVRTVVATVETNPRLFSRIRNPTRFTFRSARNTNFLRARLTVRTGESSESSSQSSTTSTFSSELNSQSSAITLTSDSSSQSYTTTTTTTATTTTTLTTKIQSVVVREVNLKMMSSNENDLESQSMLQAGGRTATTTTTTTTPTTATTEANSQGLRLKQRIGLFNGCAIIIGVIVGSGIFVSPKGVIMESGSVGMSLVVWLSCGIFSLMGALCYAELGTSIPKSGGDYAYIKEAFGEIPAFLFLWVSLVIINPSSNAITALTFANYVLQPIFGHCDIPDAAIRLLLFINCYNVSWATKTQNIFTVTKVLALLIIIITGFVWLGLGNTEHFKNPWDGTILNFGSTSLAFYQGIYSFAGWNYLNFVTEELKNPYQNLPRAIYISLPTVTLIYVFCNMAYFAVLGIDGVIDSNAVAVSFADAYMGKLSFLMPIFVACSTVGSLNGVLFAASRMFFVGARDGQLPELLGMINYKLVTPLPSLIVLGVLSLIMLCTTDLFLLINYTAFTEALMVTFAGASLLYLRWKQPNLPRPIKLNLLIPIFFMIMCLFLLIFPFFVSPFEVIIGLVITLSGIPVYFIGVYWKSKPKWFTDSWMKFTHFCQKLCISVPEEN</sequence>
<evidence type="ECO:0000256" key="6">
    <source>
        <dbReference type="ARBA" id="ARBA00022989"/>
    </source>
</evidence>
<name>A0A0V1H086_9BILA</name>
<feature type="transmembrane region" description="Helical" evidence="9">
    <location>
        <begin position="873"/>
        <end position="894"/>
    </location>
</feature>
<keyword evidence="3" id="KW-0813">Transport</keyword>